<protein>
    <submittedName>
        <fullName evidence="1">Uncharacterized protein</fullName>
    </submittedName>
</protein>
<keyword evidence="2" id="KW-1185">Reference proteome</keyword>
<reference evidence="1" key="1">
    <citation type="submission" date="2022-10" db="EMBL/GenBank/DDBJ databases">
        <title>Fusarium specimens isolated from Avocado Roots.</title>
        <authorList>
            <person name="Stajich J."/>
            <person name="Roper C."/>
            <person name="Heimlech-Rivalta G."/>
        </authorList>
    </citation>
    <scope>NUCLEOTIDE SEQUENCE</scope>
    <source>
        <strain evidence="1">CF00143</strain>
    </source>
</reference>
<proteinExistence type="predicted"/>
<evidence type="ECO:0000313" key="1">
    <source>
        <dbReference type="EMBL" id="KAJ4011073.1"/>
    </source>
</evidence>
<evidence type="ECO:0000313" key="2">
    <source>
        <dbReference type="Proteomes" id="UP001152130"/>
    </source>
</evidence>
<name>A0A9W8PMN5_9HYPO</name>
<comment type="caution">
    <text evidence="1">The sequence shown here is derived from an EMBL/GenBank/DDBJ whole genome shotgun (WGS) entry which is preliminary data.</text>
</comment>
<organism evidence="1 2">
    <name type="scientific">Fusarium irregulare</name>
    <dbReference type="NCBI Taxonomy" id="2494466"/>
    <lineage>
        <taxon>Eukaryota</taxon>
        <taxon>Fungi</taxon>
        <taxon>Dikarya</taxon>
        <taxon>Ascomycota</taxon>
        <taxon>Pezizomycotina</taxon>
        <taxon>Sordariomycetes</taxon>
        <taxon>Hypocreomycetidae</taxon>
        <taxon>Hypocreales</taxon>
        <taxon>Nectriaceae</taxon>
        <taxon>Fusarium</taxon>
        <taxon>Fusarium incarnatum-equiseti species complex</taxon>
    </lineage>
</organism>
<dbReference type="Proteomes" id="UP001152130">
    <property type="component" value="Unassembled WGS sequence"/>
</dbReference>
<dbReference type="EMBL" id="JAPDHF010000011">
    <property type="protein sequence ID" value="KAJ4011073.1"/>
    <property type="molecule type" value="Genomic_DNA"/>
</dbReference>
<accession>A0A9W8PMN5</accession>
<sequence length="102" mass="11731">MAQVKETPDLLEERSDRISLLHNAIFGPDVDQDNFHVIRPVDHRLRLRLIKALLDSGASARGSIHMYLPELDGRDMDYGRDKYYLDAIRDLPKSVLKSIGMR</sequence>
<dbReference type="AlphaFoldDB" id="A0A9W8PMN5"/>
<gene>
    <name evidence="1" type="ORF">NW766_007705</name>
</gene>